<feature type="compositionally biased region" description="Polar residues" evidence="1">
    <location>
        <begin position="306"/>
        <end position="316"/>
    </location>
</feature>
<dbReference type="EMBL" id="JADGJH010000633">
    <property type="protein sequence ID" value="KAJ3125048.1"/>
    <property type="molecule type" value="Genomic_DNA"/>
</dbReference>
<feature type="region of interest" description="Disordered" evidence="1">
    <location>
        <begin position="306"/>
        <end position="325"/>
    </location>
</feature>
<keyword evidence="3" id="KW-1185">Reference proteome</keyword>
<sequence length="820" mass="87157">MNSDLDFLIQEITASSASSSLTSAPSSLPFSHFENTELKSWNTSAAQIQQQNENNEQKIESSQRQRQQFESDEQEKYAPLVSMIAPMILDSSSSTTTTTTLAKKVNGKNKKRASVADASSTAKLASVAAAAAAAVGDDGNDVSDADEGHLLLGSSSGKNINSTIIAVDSNDDALSSANAAFAVFSQAAIKASNRRRTVEEPISCISCGSKIGILELRGTPASFEAVYVASIRCGACCDESLEFATMSSRRNSVSTVGVIAAIAAANVFGTSSSGDGVLSPLAQPSVLNSTVLSSTTAAIMDMLVPSSTDAQQQQHQFNRKRRGAPHPSSLFDEILSCQVCKRATAQGSVRKRVGTTNGNSPTHRTQDSTPTTTAAPTTAVKPTTSTAVANNSSIPAASAATTTSAANATTWTSPDFSVSLICNSCHTKYLFCSECGGGGKSRTGKYRPRALFPANRRTCSLPHIRIGTTPVSHRVIEAPLSSNNKDDAMVLDGVRDVFFDCLVSLYAVPGVLEGVEDEGGVAAAATTVGGGGTATTLARIHADVEMLWTQTVRDAIVSETPRGLGGGKIYVTVAWIEKRNRNKGKFGSKKKKEDEEENVPWLVRLAMEGTVAPLKGGGSGVIVSVASTSAGASIVVGNGGDSTVVAPMSGIPVINDVLAMPPPLPLSIIAPLSVPFGEEKTYVAFAVSEWIIIDRARGALFVLQMAPRSVYLPTMESYGDLLRRNIERVQADSRRDNAPTLEHIWCWTRDVSHSRLRSIPERLGFVPLEQYMRENPGVDRQTFTREGYLPLQEEGVSVHVTSVRRFMDLVKRRQKPAKNA</sequence>
<evidence type="ECO:0000256" key="1">
    <source>
        <dbReference type="SAM" id="MobiDB-lite"/>
    </source>
</evidence>
<comment type="caution">
    <text evidence="2">The sequence shown here is derived from an EMBL/GenBank/DDBJ whole genome shotgun (WGS) entry which is preliminary data.</text>
</comment>
<accession>A0AAD5XHA9</accession>
<evidence type="ECO:0000313" key="3">
    <source>
        <dbReference type="Proteomes" id="UP001211907"/>
    </source>
</evidence>
<feature type="region of interest" description="Disordered" evidence="1">
    <location>
        <begin position="95"/>
        <end position="116"/>
    </location>
</feature>
<protein>
    <submittedName>
        <fullName evidence="2">Uncharacterized protein</fullName>
    </submittedName>
</protein>
<feature type="compositionally biased region" description="Polar residues" evidence="1">
    <location>
        <begin position="354"/>
        <end position="363"/>
    </location>
</feature>
<feature type="region of interest" description="Disordered" evidence="1">
    <location>
        <begin position="46"/>
        <end position="74"/>
    </location>
</feature>
<feature type="compositionally biased region" description="Low complexity" evidence="1">
    <location>
        <begin position="368"/>
        <end position="387"/>
    </location>
</feature>
<reference evidence="2" key="1">
    <citation type="submission" date="2020-05" db="EMBL/GenBank/DDBJ databases">
        <title>Phylogenomic resolution of chytrid fungi.</title>
        <authorList>
            <person name="Stajich J.E."/>
            <person name="Amses K."/>
            <person name="Simmons R."/>
            <person name="Seto K."/>
            <person name="Myers J."/>
            <person name="Bonds A."/>
            <person name="Quandt C.A."/>
            <person name="Barry K."/>
            <person name="Liu P."/>
            <person name="Grigoriev I."/>
            <person name="Longcore J.E."/>
            <person name="James T.Y."/>
        </authorList>
    </citation>
    <scope>NUCLEOTIDE SEQUENCE</scope>
    <source>
        <strain evidence="2">JEL0513</strain>
    </source>
</reference>
<feature type="region of interest" description="Disordered" evidence="1">
    <location>
        <begin position="348"/>
        <end position="387"/>
    </location>
</feature>
<dbReference type="AlphaFoldDB" id="A0AAD5XHA9"/>
<evidence type="ECO:0000313" key="2">
    <source>
        <dbReference type="EMBL" id="KAJ3125048.1"/>
    </source>
</evidence>
<feature type="compositionally biased region" description="Basic and acidic residues" evidence="1">
    <location>
        <begin position="55"/>
        <end position="69"/>
    </location>
</feature>
<dbReference type="Proteomes" id="UP001211907">
    <property type="component" value="Unassembled WGS sequence"/>
</dbReference>
<organism evidence="2 3">
    <name type="scientific">Physocladia obscura</name>
    <dbReference type="NCBI Taxonomy" id="109957"/>
    <lineage>
        <taxon>Eukaryota</taxon>
        <taxon>Fungi</taxon>
        <taxon>Fungi incertae sedis</taxon>
        <taxon>Chytridiomycota</taxon>
        <taxon>Chytridiomycota incertae sedis</taxon>
        <taxon>Chytridiomycetes</taxon>
        <taxon>Chytridiales</taxon>
        <taxon>Chytriomycetaceae</taxon>
        <taxon>Physocladia</taxon>
    </lineage>
</organism>
<proteinExistence type="predicted"/>
<name>A0AAD5XHA9_9FUNG</name>
<gene>
    <name evidence="2" type="ORF">HK100_011014</name>
</gene>